<dbReference type="Gene3D" id="2.30.30.60">
    <property type="match status" value="1"/>
</dbReference>
<keyword evidence="6 7" id="KW-0472">Membrane</keyword>
<organism evidence="11 12">
    <name type="scientific">Salibacter halophilus</name>
    <dbReference type="NCBI Taxonomy" id="1803916"/>
    <lineage>
        <taxon>Bacteria</taxon>
        <taxon>Pseudomonadati</taxon>
        <taxon>Bacteroidota</taxon>
        <taxon>Flavobacteriia</taxon>
        <taxon>Flavobacteriales</taxon>
        <taxon>Salibacteraceae</taxon>
        <taxon>Salibacter</taxon>
    </lineage>
</organism>
<feature type="domain" description="Mechanosensitive ion channel MscS" evidence="9">
    <location>
        <begin position="417"/>
        <end position="482"/>
    </location>
</feature>
<dbReference type="Pfam" id="PF21082">
    <property type="entry name" value="MS_channel_3rd"/>
    <property type="match status" value="1"/>
</dbReference>
<evidence type="ECO:0000313" key="12">
    <source>
        <dbReference type="Proteomes" id="UP000435357"/>
    </source>
</evidence>
<dbReference type="Gene3D" id="3.30.70.100">
    <property type="match status" value="1"/>
</dbReference>
<comment type="similarity">
    <text evidence="2">Belongs to the MscS (TC 1.A.23) family.</text>
</comment>
<keyword evidence="4 7" id="KW-0812">Transmembrane</keyword>
<dbReference type="GO" id="GO:0008381">
    <property type="term" value="F:mechanosensitive monoatomic ion channel activity"/>
    <property type="evidence" value="ECO:0007669"/>
    <property type="project" value="InterPro"/>
</dbReference>
<feature type="transmembrane region" description="Helical" evidence="7">
    <location>
        <begin position="276"/>
        <end position="298"/>
    </location>
</feature>
<dbReference type="PANTHER" id="PTHR30221:SF18">
    <property type="entry name" value="SLL0590 PROTEIN"/>
    <property type="match status" value="1"/>
</dbReference>
<dbReference type="PANTHER" id="PTHR30221">
    <property type="entry name" value="SMALL-CONDUCTANCE MECHANOSENSITIVE CHANNEL"/>
    <property type="match status" value="1"/>
</dbReference>
<feature type="chain" id="PRO_5027009988" evidence="8">
    <location>
        <begin position="21"/>
        <end position="597"/>
    </location>
</feature>
<keyword evidence="8" id="KW-0732">Signal</keyword>
<dbReference type="GO" id="GO:0005886">
    <property type="term" value="C:plasma membrane"/>
    <property type="evidence" value="ECO:0007669"/>
    <property type="project" value="UniProtKB-SubCell"/>
</dbReference>
<feature type="transmembrane region" description="Helical" evidence="7">
    <location>
        <begin position="404"/>
        <end position="430"/>
    </location>
</feature>
<dbReference type="SUPFAM" id="SSF82689">
    <property type="entry name" value="Mechanosensitive channel protein MscS (YggB), C-terminal domain"/>
    <property type="match status" value="1"/>
</dbReference>
<dbReference type="AlphaFoldDB" id="A0A6N6M3K4"/>
<dbReference type="Gene3D" id="1.10.287.1260">
    <property type="match status" value="1"/>
</dbReference>
<keyword evidence="3" id="KW-1003">Cell membrane</keyword>
<dbReference type="Proteomes" id="UP000435357">
    <property type="component" value="Unassembled WGS sequence"/>
</dbReference>
<evidence type="ECO:0000256" key="8">
    <source>
        <dbReference type="SAM" id="SignalP"/>
    </source>
</evidence>
<dbReference type="Pfam" id="PF00924">
    <property type="entry name" value="MS_channel_2nd"/>
    <property type="match status" value="1"/>
</dbReference>
<evidence type="ECO:0000256" key="1">
    <source>
        <dbReference type="ARBA" id="ARBA00004651"/>
    </source>
</evidence>
<comment type="subcellular location">
    <subcellularLocation>
        <location evidence="1">Cell membrane</location>
        <topology evidence="1">Multi-pass membrane protein</topology>
    </subcellularLocation>
</comment>
<feature type="transmembrane region" description="Helical" evidence="7">
    <location>
        <begin position="214"/>
        <end position="235"/>
    </location>
</feature>
<comment type="caution">
    <text evidence="11">The sequence shown here is derived from an EMBL/GenBank/DDBJ whole genome shotgun (WGS) entry which is preliminary data.</text>
</comment>
<dbReference type="InterPro" id="IPR045275">
    <property type="entry name" value="MscS_archaea/bacteria_type"/>
</dbReference>
<keyword evidence="5 7" id="KW-1133">Transmembrane helix</keyword>
<feature type="transmembrane region" description="Helical" evidence="7">
    <location>
        <begin position="374"/>
        <end position="392"/>
    </location>
</feature>
<protein>
    <submittedName>
        <fullName evidence="11">Mechanosensitive ion channel family protein</fullName>
    </submittedName>
</protein>
<keyword evidence="12" id="KW-1185">Reference proteome</keyword>
<dbReference type="RefSeq" id="WP_151168463.1">
    <property type="nucleotide sequence ID" value="NZ_WACR01000007.1"/>
</dbReference>
<dbReference type="InterPro" id="IPR010920">
    <property type="entry name" value="LSM_dom_sf"/>
</dbReference>
<dbReference type="InterPro" id="IPR006685">
    <property type="entry name" value="MscS_channel_2nd"/>
</dbReference>
<evidence type="ECO:0000256" key="3">
    <source>
        <dbReference type="ARBA" id="ARBA00022475"/>
    </source>
</evidence>
<dbReference type="InterPro" id="IPR049278">
    <property type="entry name" value="MS_channel_C"/>
</dbReference>
<proteinExistence type="inferred from homology"/>
<dbReference type="InterPro" id="IPR023408">
    <property type="entry name" value="MscS_beta-dom_sf"/>
</dbReference>
<evidence type="ECO:0000256" key="5">
    <source>
        <dbReference type="ARBA" id="ARBA00022989"/>
    </source>
</evidence>
<evidence type="ECO:0000256" key="6">
    <source>
        <dbReference type="ARBA" id="ARBA00023136"/>
    </source>
</evidence>
<feature type="domain" description="Mechanosensitive ion channel MscS C-terminal" evidence="10">
    <location>
        <begin position="494"/>
        <end position="575"/>
    </location>
</feature>
<evidence type="ECO:0000256" key="7">
    <source>
        <dbReference type="SAM" id="Phobius"/>
    </source>
</evidence>
<feature type="transmembrane region" description="Helical" evidence="7">
    <location>
        <begin position="318"/>
        <end position="343"/>
    </location>
</feature>
<dbReference type="InterPro" id="IPR011066">
    <property type="entry name" value="MscS_channel_C_sf"/>
</dbReference>
<evidence type="ECO:0000256" key="2">
    <source>
        <dbReference type="ARBA" id="ARBA00008017"/>
    </source>
</evidence>
<reference evidence="11 12" key="1">
    <citation type="submission" date="2019-09" db="EMBL/GenBank/DDBJ databases">
        <title>Genomes of Cryomorphaceae.</title>
        <authorList>
            <person name="Bowman J.P."/>
        </authorList>
    </citation>
    <scope>NUCLEOTIDE SEQUENCE [LARGE SCALE GENOMIC DNA]</scope>
    <source>
        <strain evidence="11 12">KCTC 52047</strain>
    </source>
</reference>
<evidence type="ECO:0000259" key="9">
    <source>
        <dbReference type="Pfam" id="PF00924"/>
    </source>
</evidence>
<dbReference type="EMBL" id="WACR01000007">
    <property type="protein sequence ID" value="KAB1063725.1"/>
    <property type="molecule type" value="Genomic_DNA"/>
</dbReference>
<feature type="signal peptide" evidence="8">
    <location>
        <begin position="1"/>
        <end position="20"/>
    </location>
</feature>
<dbReference type="OrthoDB" id="9809206at2"/>
<evidence type="ECO:0000313" key="11">
    <source>
        <dbReference type="EMBL" id="KAB1063725.1"/>
    </source>
</evidence>
<evidence type="ECO:0000256" key="4">
    <source>
        <dbReference type="ARBA" id="ARBA00022692"/>
    </source>
</evidence>
<accession>A0A6N6M3K4</accession>
<gene>
    <name evidence="11" type="ORF">F3059_09155</name>
</gene>
<sequence>MKNFICVFVLALIFVKPVFSQSNQPSDSSLRNAFQLLVKQERQRLSDSLRMVELQREIEQLKRTKDTNTKELVQELKALKRADSARINGHIQEIESLRESNDGAPVVLNHDTLFTIYADIGPFSASDRAKRTEEELNKVVEDWQFSENLFSLDTNEASIHIYYRDFIIFSVTDEDALWAKAEMGALAQEYYQIIARSTAEHHKSHNIWAISLRILWALLVLGLLYGFIKLVNLGYSKVVLKLRKSHDKLANGLKIKNYQLLDASQAIRALAKVTSLFRYVVIIVGLYISLPAIFAIFPWTKGIADSLIEWTLTPIKDIFSSIISYIPDLLTVIVIVIFTHYILKGIKYLADEVKQEHLKIPGFYPDWAKPTFNIIRILLLAFAVVVIFPYLPGSDSLVFKGVSVFLGLLVSIGSGSAISNMVAGLVITYMRPFRVGDRIKTGEISGDVYEKNMLVTRIKTIKNEIITVPNSSILASHTVNYTQNTDEMGLLLHTTVSIGYDIPWEKVHQLLIAAAEKTDGIMEDRAPFVLQTKLDDFYIHYELNAYTDEPKKMAVTYSNLHQNILDSFNEADVEILSPHYRAMRDGNESTVPKGDKK</sequence>
<name>A0A6N6M3K4_9FLAO</name>
<evidence type="ECO:0000259" key="10">
    <source>
        <dbReference type="Pfam" id="PF21082"/>
    </source>
</evidence>
<dbReference type="SUPFAM" id="SSF50182">
    <property type="entry name" value="Sm-like ribonucleoproteins"/>
    <property type="match status" value="1"/>
</dbReference>